<evidence type="ECO:0000259" key="5">
    <source>
        <dbReference type="SMART" id="SM00653"/>
    </source>
</evidence>
<dbReference type="AlphaFoldDB" id="A0A0L0UY67"/>
<dbReference type="GO" id="GO:0031369">
    <property type="term" value="F:translation initiation factor binding"/>
    <property type="evidence" value="ECO:0007669"/>
    <property type="project" value="TreeGrafter"/>
</dbReference>
<name>A0A0L0UY67_9BASI</name>
<dbReference type="Pfam" id="PF01873">
    <property type="entry name" value="eIF-5_eIF-2B"/>
    <property type="match status" value="1"/>
</dbReference>
<keyword evidence="7" id="KW-1185">Reference proteome</keyword>
<dbReference type="InterPro" id="IPR045196">
    <property type="entry name" value="IF2/IF5"/>
</dbReference>
<sequence length="372" mass="41218">MAEEESKPAVEQQDEPLFDVTLKKKKKKKAVAFDELDSQLESKPEQTVSNPTAKTEEPVSILKTAEPEESSKTPEPAATGDLDFSDLKRKKKKKTVTLDLDEDDLDLGEEKATTTTAAEDAAAAEEFADLKKKKKNQKKAFDLEAFERELAEVEGGINKSGDKEIDPSGADGEDAPEDGLFGQADDEAVGESEKSKAQAAAEKRAWLKEPDRDYTYDELLGRFYQALYLSHPSLSGGGVKKRYTLAPPSVHREGNKRSIWANVAEICKKMHRQPEHVIQFLFAELGTSGSVDGNGNLVIKGRFQQKQIENVLRRYIVEYVTCKTCKSPDTLLEKDNRLYFVTCESCGSKRSVSAIKTGFSAQIGKRKAQRTG</sequence>
<evidence type="ECO:0000256" key="3">
    <source>
        <dbReference type="ARBA" id="ARBA00022917"/>
    </source>
</evidence>
<dbReference type="Proteomes" id="UP000054564">
    <property type="component" value="Unassembled WGS sequence"/>
</dbReference>
<keyword evidence="2" id="KW-0396">Initiation factor</keyword>
<dbReference type="GO" id="GO:0003729">
    <property type="term" value="F:mRNA binding"/>
    <property type="evidence" value="ECO:0007669"/>
    <property type="project" value="TreeGrafter"/>
</dbReference>
<organism evidence="6 7">
    <name type="scientific">Puccinia striiformis f. sp. tritici PST-78</name>
    <dbReference type="NCBI Taxonomy" id="1165861"/>
    <lineage>
        <taxon>Eukaryota</taxon>
        <taxon>Fungi</taxon>
        <taxon>Dikarya</taxon>
        <taxon>Basidiomycota</taxon>
        <taxon>Pucciniomycotina</taxon>
        <taxon>Pucciniomycetes</taxon>
        <taxon>Pucciniales</taxon>
        <taxon>Pucciniaceae</taxon>
        <taxon>Puccinia</taxon>
    </lineage>
</organism>
<dbReference type="SUPFAM" id="SSF100966">
    <property type="entry name" value="Translation initiation factor 2 beta, aIF2beta, N-terminal domain"/>
    <property type="match status" value="1"/>
</dbReference>
<evidence type="ECO:0000313" key="6">
    <source>
        <dbReference type="EMBL" id="KNE91886.1"/>
    </source>
</evidence>
<dbReference type="GO" id="GO:0003743">
    <property type="term" value="F:translation initiation factor activity"/>
    <property type="evidence" value="ECO:0007669"/>
    <property type="project" value="UniProtKB-KW"/>
</dbReference>
<protein>
    <recommendedName>
        <fullName evidence="5">Translation initiation factor IF2/IF5 domain-containing protein</fullName>
    </recommendedName>
</protein>
<dbReference type="SMART" id="SM00653">
    <property type="entry name" value="eIF2B_5"/>
    <property type="match status" value="1"/>
</dbReference>
<dbReference type="EMBL" id="AJIL01000184">
    <property type="protein sequence ID" value="KNE91886.1"/>
    <property type="molecule type" value="Genomic_DNA"/>
</dbReference>
<feature type="region of interest" description="Disordered" evidence="4">
    <location>
        <begin position="1"/>
        <end position="119"/>
    </location>
</feature>
<gene>
    <name evidence="6" type="ORF">PSTG_14684</name>
</gene>
<dbReference type="GO" id="GO:0005850">
    <property type="term" value="C:eukaryotic translation initiation factor 2 complex"/>
    <property type="evidence" value="ECO:0007669"/>
    <property type="project" value="TreeGrafter"/>
</dbReference>
<dbReference type="Gene3D" id="3.30.30.170">
    <property type="match status" value="1"/>
</dbReference>
<feature type="compositionally biased region" description="Polar residues" evidence="4">
    <location>
        <begin position="39"/>
        <end position="53"/>
    </location>
</feature>
<evidence type="ECO:0000256" key="1">
    <source>
        <dbReference type="ARBA" id="ARBA00010397"/>
    </source>
</evidence>
<evidence type="ECO:0000256" key="2">
    <source>
        <dbReference type="ARBA" id="ARBA00022540"/>
    </source>
</evidence>
<accession>A0A0L0UY67</accession>
<evidence type="ECO:0000313" key="7">
    <source>
        <dbReference type="Proteomes" id="UP000054564"/>
    </source>
</evidence>
<comment type="similarity">
    <text evidence="1">Belongs to the eIF-2-beta/eIF-5 family.</text>
</comment>
<keyword evidence="3" id="KW-0648">Protein biosynthesis</keyword>
<dbReference type="PANTHER" id="PTHR23001">
    <property type="entry name" value="EUKARYOTIC TRANSLATION INITIATION FACTOR"/>
    <property type="match status" value="1"/>
</dbReference>
<dbReference type="InterPro" id="IPR016190">
    <property type="entry name" value="Transl_init_fac_IF2/IF5_Zn-bd"/>
</dbReference>
<dbReference type="OrthoDB" id="10255414at2759"/>
<dbReference type="PANTHER" id="PTHR23001:SF3">
    <property type="entry name" value="EUKARYOTIC TRANSLATION INITIATION FACTOR 2 SUBUNIT 2"/>
    <property type="match status" value="1"/>
</dbReference>
<feature type="domain" description="Translation initiation factor IF2/IF5" evidence="5">
    <location>
        <begin position="240"/>
        <end position="349"/>
    </location>
</feature>
<dbReference type="STRING" id="1165861.A0A0L0UY67"/>
<dbReference type="InterPro" id="IPR002735">
    <property type="entry name" value="Transl_init_fac_IF2/IF5_dom"/>
</dbReference>
<dbReference type="FunFam" id="3.30.30.170:FF:000001">
    <property type="entry name" value="Eukaryotic translation initiation factor 2 subunit"/>
    <property type="match status" value="1"/>
</dbReference>
<reference evidence="7" key="1">
    <citation type="submission" date="2014-03" db="EMBL/GenBank/DDBJ databases">
        <title>The Genome Sequence of Puccinia striiformis f. sp. tritici PST-78.</title>
        <authorList>
            <consortium name="The Broad Institute Genome Sequencing Platform"/>
            <person name="Cuomo C."/>
            <person name="Hulbert S."/>
            <person name="Chen X."/>
            <person name="Walker B."/>
            <person name="Young S.K."/>
            <person name="Zeng Q."/>
            <person name="Gargeya S."/>
            <person name="Fitzgerald M."/>
            <person name="Haas B."/>
            <person name="Abouelleil A."/>
            <person name="Alvarado L."/>
            <person name="Arachchi H.M."/>
            <person name="Berlin A.M."/>
            <person name="Chapman S.B."/>
            <person name="Goldberg J."/>
            <person name="Griggs A."/>
            <person name="Gujja S."/>
            <person name="Hansen M."/>
            <person name="Howarth C."/>
            <person name="Imamovic A."/>
            <person name="Larimer J."/>
            <person name="McCowan C."/>
            <person name="Montmayeur A."/>
            <person name="Murphy C."/>
            <person name="Neiman D."/>
            <person name="Pearson M."/>
            <person name="Priest M."/>
            <person name="Roberts A."/>
            <person name="Saif S."/>
            <person name="Shea T."/>
            <person name="Sisk P."/>
            <person name="Sykes S."/>
            <person name="Wortman J."/>
            <person name="Nusbaum C."/>
            <person name="Birren B."/>
        </authorList>
    </citation>
    <scope>NUCLEOTIDE SEQUENCE [LARGE SCALE GENOMIC DNA]</scope>
    <source>
        <strain evidence="7">race PST-78</strain>
    </source>
</reference>
<comment type="caution">
    <text evidence="6">The sequence shown here is derived from an EMBL/GenBank/DDBJ whole genome shotgun (WGS) entry which is preliminary data.</text>
</comment>
<dbReference type="InterPro" id="IPR016189">
    <property type="entry name" value="Transl_init_fac_IF2/IF5_N"/>
</dbReference>
<dbReference type="SUPFAM" id="SSF75689">
    <property type="entry name" value="Zinc-binding domain of translation initiation factor 2 beta"/>
    <property type="match status" value="1"/>
</dbReference>
<evidence type="ECO:0000256" key="4">
    <source>
        <dbReference type="SAM" id="MobiDB-lite"/>
    </source>
</evidence>
<feature type="region of interest" description="Disordered" evidence="4">
    <location>
        <begin position="152"/>
        <end position="196"/>
    </location>
</feature>
<proteinExistence type="inferred from homology"/>
<dbReference type="GO" id="GO:0001731">
    <property type="term" value="P:formation of translation preinitiation complex"/>
    <property type="evidence" value="ECO:0007669"/>
    <property type="project" value="TreeGrafter"/>
</dbReference>